<dbReference type="EMBL" id="JACGWL010000871">
    <property type="protein sequence ID" value="KAK4381483.1"/>
    <property type="molecule type" value="Genomic_DNA"/>
</dbReference>
<dbReference type="AlphaFoldDB" id="A0AAE1T703"/>
<evidence type="ECO:0008006" key="4">
    <source>
        <dbReference type="Google" id="ProtNLM"/>
    </source>
</evidence>
<proteinExistence type="predicted"/>
<comment type="caution">
    <text evidence="2">The sequence shown here is derived from an EMBL/GenBank/DDBJ whole genome shotgun (WGS) entry which is preliminary data.</text>
</comment>
<gene>
    <name evidence="2" type="ORF">Sango_2854100</name>
    <name evidence="1" type="ORF">Sango_2963600</name>
</gene>
<evidence type="ECO:0000313" key="2">
    <source>
        <dbReference type="EMBL" id="KAK4382640.1"/>
    </source>
</evidence>
<sequence>MSVKYLGLPLISSRLSLSNCRALLDKFDRRIQGWVRILPSFATRIQLIKSILMTLNTYWAMAFILPKGIIKEIEKRLRNFLWKGVTGMGYSKVAWPQVCNLVDKGGLGVRDIQSLNLALMSRQLWEVRFPGLVGIGWLALIGHQGDGGVNILLMPVTGAYWLH</sequence>
<evidence type="ECO:0000313" key="1">
    <source>
        <dbReference type="EMBL" id="KAK4381483.1"/>
    </source>
</evidence>
<dbReference type="Proteomes" id="UP001289374">
    <property type="component" value="Unassembled WGS sequence"/>
</dbReference>
<dbReference type="PANTHER" id="PTHR33116:SF78">
    <property type="entry name" value="OS12G0587133 PROTEIN"/>
    <property type="match status" value="1"/>
</dbReference>
<accession>A0AAE1T703</accession>
<organism evidence="2 3">
    <name type="scientific">Sesamum angolense</name>
    <dbReference type="NCBI Taxonomy" id="2727404"/>
    <lineage>
        <taxon>Eukaryota</taxon>
        <taxon>Viridiplantae</taxon>
        <taxon>Streptophyta</taxon>
        <taxon>Embryophyta</taxon>
        <taxon>Tracheophyta</taxon>
        <taxon>Spermatophyta</taxon>
        <taxon>Magnoliopsida</taxon>
        <taxon>eudicotyledons</taxon>
        <taxon>Gunneridae</taxon>
        <taxon>Pentapetalae</taxon>
        <taxon>asterids</taxon>
        <taxon>lamiids</taxon>
        <taxon>Lamiales</taxon>
        <taxon>Pedaliaceae</taxon>
        <taxon>Sesamum</taxon>
    </lineage>
</organism>
<keyword evidence="3" id="KW-1185">Reference proteome</keyword>
<reference evidence="2" key="1">
    <citation type="submission" date="2020-06" db="EMBL/GenBank/DDBJ databases">
        <authorList>
            <person name="Li T."/>
            <person name="Hu X."/>
            <person name="Zhang T."/>
            <person name="Song X."/>
            <person name="Zhang H."/>
            <person name="Dai N."/>
            <person name="Sheng W."/>
            <person name="Hou X."/>
            <person name="Wei L."/>
        </authorList>
    </citation>
    <scope>NUCLEOTIDE SEQUENCE</scope>
    <source>
        <strain evidence="2">K16</strain>
        <tissue evidence="2">Leaf</tissue>
    </source>
</reference>
<protein>
    <recommendedName>
        <fullName evidence="4">Reverse transcriptase</fullName>
    </recommendedName>
</protein>
<evidence type="ECO:0000313" key="3">
    <source>
        <dbReference type="Proteomes" id="UP001289374"/>
    </source>
</evidence>
<reference evidence="2" key="2">
    <citation type="journal article" date="2024" name="Plant">
        <title>Genomic evolution and insights into agronomic trait innovations of Sesamum species.</title>
        <authorList>
            <person name="Miao H."/>
            <person name="Wang L."/>
            <person name="Qu L."/>
            <person name="Liu H."/>
            <person name="Sun Y."/>
            <person name="Le M."/>
            <person name="Wang Q."/>
            <person name="Wei S."/>
            <person name="Zheng Y."/>
            <person name="Lin W."/>
            <person name="Duan Y."/>
            <person name="Cao H."/>
            <person name="Xiong S."/>
            <person name="Wang X."/>
            <person name="Wei L."/>
            <person name="Li C."/>
            <person name="Ma Q."/>
            <person name="Ju M."/>
            <person name="Zhao R."/>
            <person name="Li G."/>
            <person name="Mu C."/>
            <person name="Tian Q."/>
            <person name="Mei H."/>
            <person name="Zhang T."/>
            <person name="Gao T."/>
            <person name="Zhang H."/>
        </authorList>
    </citation>
    <scope>NUCLEOTIDE SEQUENCE</scope>
    <source>
        <strain evidence="2">K16</strain>
    </source>
</reference>
<name>A0AAE1T703_9LAMI</name>
<dbReference type="PANTHER" id="PTHR33116">
    <property type="entry name" value="REVERSE TRANSCRIPTASE ZINC-BINDING DOMAIN-CONTAINING PROTEIN-RELATED-RELATED"/>
    <property type="match status" value="1"/>
</dbReference>
<dbReference type="EMBL" id="JACGWL010000665">
    <property type="protein sequence ID" value="KAK4382640.1"/>
    <property type="molecule type" value="Genomic_DNA"/>
</dbReference>